<reference evidence="3" key="1">
    <citation type="submission" date="2019-12" db="EMBL/GenBank/DDBJ databases">
        <authorList>
            <person name="Scholes J."/>
        </authorList>
    </citation>
    <scope>NUCLEOTIDE SEQUENCE</scope>
</reference>
<gene>
    <name evidence="3" type="ORF">SHERM_01625</name>
</gene>
<sequence>MWTGTWRVGGVLAMSRAFGNRMLKQFVVAEPEIQDLEVDENLDLLVLASDGLWDVVPNEDAVSIAQREDDPEGAARKLTETAFTRGSADNITCIVVKFHHAKAASLVEAQQQILESNPQPEESHEDSKLNPNEPEEAPETSKADPEEAHQTSKVDPGETVRVVIC</sequence>
<name>A0A9N7RE45_STRHE</name>
<comment type="caution">
    <text evidence="3">The sequence shown here is derived from an EMBL/GenBank/DDBJ whole genome shotgun (WGS) entry which is preliminary data.</text>
</comment>
<dbReference type="Pfam" id="PF00481">
    <property type="entry name" value="PP2C"/>
    <property type="match status" value="1"/>
</dbReference>
<protein>
    <submittedName>
        <fullName evidence="3">Probable protein phosphatase 2C 76</fullName>
    </submittedName>
</protein>
<dbReference type="CDD" id="cd00143">
    <property type="entry name" value="PP2Cc"/>
    <property type="match status" value="1"/>
</dbReference>
<dbReference type="AlphaFoldDB" id="A0A9N7RE45"/>
<feature type="region of interest" description="Disordered" evidence="1">
    <location>
        <begin position="113"/>
        <end position="165"/>
    </location>
</feature>
<dbReference type="InterPro" id="IPR015655">
    <property type="entry name" value="PP2C"/>
</dbReference>
<dbReference type="Proteomes" id="UP001153555">
    <property type="component" value="Unassembled WGS sequence"/>
</dbReference>
<accession>A0A9N7RE45</accession>
<keyword evidence="4" id="KW-1185">Reference proteome</keyword>
<organism evidence="3 4">
    <name type="scientific">Striga hermonthica</name>
    <name type="common">Purple witchweed</name>
    <name type="synonym">Buchnera hermonthica</name>
    <dbReference type="NCBI Taxonomy" id="68872"/>
    <lineage>
        <taxon>Eukaryota</taxon>
        <taxon>Viridiplantae</taxon>
        <taxon>Streptophyta</taxon>
        <taxon>Embryophyta</taxon>
        <taxon>Tracheophyta</taxon>
        <taxon>Spermatophyta</taxon>
        <taxon>Magnoliopsida</taxon>
        <taxon>eudicotyledons</taxon>
        <taxon>Gunneridae</taxon>
        <taxon>Pentapetalae</taxon>
        <taxon>asterids</taxon>
        <taxon>lamiids</taxon>
        <taxon>Lamiales</taxon>
        <taxon>Orobanchaceae</taxon>
        <taxon>Buchnereae</taxon>
        <taxon>Striga</taxon>
    </lineage>
</organism>
<evidence type="ECO:0000256" key="1">
    <source>
        <dbReference type="SAM" id="MobiDB-lite"/>
    </source>
</evidence>
<dbReference type="PROSITE" id="PS51746">
    <property type="entry name" value="PPM_2"/>
    <property type="match status" value="1"/>
</dbReference>
<evidence type="ECO:0000259" key="2">
    <source>
        <dbReference type="PROSITE" id="PS51746"/>
    </source>
</evidence>
<dbReference type="Gene3D" id="3.60.40.10">
    <property type="entry name" value="PPM-type phosphatase domain"/>
    <property type="match status" value="1"/>
</dbReference>
<proteinExistence type="predicted"/>
<dbReference type="GO" id="GO:0004722">
    <property type="term" value="F:protein serine/threonine phosphatase activity"/>
    <property type="evidence" value="ECO:0007669"/>
    <property type="project" value="InterPro"/>
</dbReference>
<dbReference type="SUPFAM" id="SSF81606">
    <property type="entry name" value="PP2C-like"/>
    <property type="match status" value="1"/>
</dbReference>
<feature type="compositionally biased region" description="Basic and acidic residues" evidence="1">
    <location>
        <begin position="139"/>
        <end position="158"/>
    </location>
</feature>
<dbReference type="OrthoDB" id="10264738at2759"/>
<dbReference type="PANTHER" id="PTHR47992">
    <property type="entry name" value="PROTEIN PHOSPHATASE"/>
    <property type="match status" value="1"/>
</dbReference>
<dbReference type="EMBL" id="CACSLK010027624">
    <property type="protein sequence ID" value="CAA0826419.1"/>
    <property type="molecule type" value="Genomic_DNA"/>
</dbReference>
<dbReference type="InterPro" id="IPR001932">
    <property type="entry name" value="PPM-type_phosphatase-like_dom"/>
</dbReference>
<evidence type="ECO:0000313" key="3">
    <source>
        <dbReference type="EMBL" id="CAA0826419.1"/>
    </source>
</evidence>
<evidence type="ECO:0000313" key="4">
    <source>
        <dbReference type="Proteomes" id="UP001153555"/>
    </source>
</evidence>
<feature type="domain" description="PPM-type phosphatase" evidence="2">
    <location>
        <begin position="1"/>
        <end position="98"/>
    </location>
</feature>
<dbReference type="InterPro" id="IPR036457">
    <property type="entry name" value="PPM-type-like_dom_sf"/>
</dbReference>